<sequence>MIPDYTFVADEDISVLEELTGAASGLIHPLPSAEVRKFSFNALRLFLHKYGLYTMPTTELVDYLADKIAGKKAIEIGAGLGVIGRSLGIPMTDNKQQSWPSVKAFYEAMRQPTIQYPADIIEMDAHEAVSHYRPDIVIGSYITHKMLPGMTSGNYYGVDNLAIAKQVETYYMIGNMRTHMQDPAMRYLDGIEHHDFLFTRGGQETSVIFRWKR</sequence>
<proteinExistence type="predicted"/>
<organism evidence="1">
    <name type="scientific">virus sp. ct5rm7</name>
    <dbReference type="NCBI Taxonomy" id="2827298"/>
    <lineage>
        <taxon>Viruses</taxon>
    </lineage>
</organism>
<keyword evidence="1" id="KW-0489">Methyltransferase</keyword>
<dbReference type="GO" id="GO:0008168">
    <property type="term" value="F:methyltransferase activity"/>
    <property type="evidence" value="ECO:0007669"/>
    <property type="project" value="UniProtKB-KW"/>
</dbReference>
<accession>A0A8S5RFV8</accession>
<evidence type="ECO:0000313" key="1">
    <source>
        <dbReference type="EMBL" id="DAE30264.1"/>
    </source>
</evidence>
<reference evidence="1" key="1">
    <citation type="journal article" date="2021" name="Proc. Natl. Acad. Sci. U.S.A.">
        <title>A Catalog of Tens of Thousands of Viruses from Human Metagenomes Reveals Hidden Associations with Chronic Diseases.</title>
        <authorList>
            <person name="Tisza M.J."/>
            <person name="Buck C.B."/>
        </authorList>
    </citation>
    <scope>NUCLEOTIDE SEQUENCE</scope>
    <source>
        <strain evidence="1">Ct5rm7</strain>
    </source>
</reference>
<dbReference type="EMBL" id="BK059103">
    <property type="protein sequence ID" value="DAE30264.1"/>
    <property type="molecule type" value="Genomic_DNA"/>
</dbReference>
<keyword evidence="1" id="KW-0808">Transferase</keyword>
<protein>
    <submittedName>
        <fullName evidence="1">Methyltransferase small domain</fullName>
    </submittedName>
</protein>
<name>A0A8S5RFV8_9VIRU</name>
<dbReference type="GO" id="GO:0032259">
    <property type="term" value="P:methylation"/>
    <property type="evidence" value="ECO:0007669"/>
    <property type="project" value="UniProtKB-KW"/>
</dbReference>